<protein>
    <submittedName>
        <fullName evidence="2">Uncharacterized protein</fullName>
    </submittedName>
</protein>
<dbReference type="EMBL" id="JAUSVF010000001">
    <property type="protein sequence ID" value="MDQ0318164.1"/>
    <property type="molecule type" value="Genomic_DNA"/>
</dbReference>
<keyword evidence="1" id="KW-0472">Membrane</keyword>
<reference evidence="2 3" key="1">
    <citation type="submission" date="2023-07" db="EMBL/GenBank/DDBJ databases">
        <title>Genomic Encyclopedia of Type Strains, Phase IV (KMG-IV): sequencing the most valuable type-strain genomes for metagenomic binning, comparative biology and taxonomic classification.</title>
        <authorList>
            <person name="Goeker M."/>
        </authorList>
    </citation>
    <scope>NUCLEOTIDE SEQUENCE [LARGE SCALE GENOMIC DNA]</scope>
    <source>
        <strain evidence="2 3">DSM 1112</strain>
    </source>
</reference>
<dbReference type="Proteomes" id="UP001230207">
    <property type="component" value="Unassembled WGS sequence"/>
</dbReference>
<dbReference type="RefSeq" id="WP_307225985.1">
    <property type="nucleotide sequence ID" value="NZ_JAUSVF010000001.1"/>
</dbReference>
<accession>A0ABU0BIT1</accession>
<keyword evidence="1" id="KW-0812">Transmembrane</keyword>
<proteinExistence type="predicted"/>
<evidence type="ECO:0000256" key="1">
    <source>
        <dbReference type="SAM" id="Phobius"/>
    </source>
</evidence>
<organism evidence="2 3">
    <name type="scientific">Pararhizobium capsulatum DSM 1112</name>
    <dbReference type="NCBI Taxonomy" id="1121113"/>
    <lineage>
        <taxon>Bacteria</taxon>
        <taxon>Pseudomonadati</taxon>
        <taxon>Pseudomonadota</taxon>
        <taxon>Alphaproteobacteria</taxon>
        <taxon>Hyphomicrobiales</taxon>
        <taxon>Rhizobiaceae</taxon>
        <taxon>Rhizobium/Agrobacterium group</taxon>
        <taxon>Pararhizobium</taxon>
    </lineage>
</organism>
<comment type="caution">
    <text evidence="2">The sequence shown here is derived from an EMBL/GenBank/DDBJ whole genome shotgun (WGS) entry which is preliminary data.</text>
</comment>
<evidence type="ECO:0000313" key="2">
    <source>
        <dbReference type="EMBL" id="MDQ0318164.1"/>
    </source>
</evidence>
<keyword evidence="1" id="KW-1133">Transmembrane helix</keyword>
<gene>
    <name evidence="2" type="ORF">QO002_000302</name>
</gene>
<feature type="transmembrane region" description="Helical" evidence="1">
    <location>
        <begin position="20"/>
        <end position="42"/>
    </location>
</feature>
<evidence type="ECO:0000313" key="3">
    <source>
        <dbReference type="Proteomes" id="UP001230207"/>
    </source>
</evidence>
<name>A0ABU0BIT1_9HYPH</name>
<sequence length="116" mass="12429">MPLVYGQQSLAPHSDSERPLSITIVGWTFALFVSLLSILWMVPRGPFVVVITNPTKTPQSVVSIIAAADGMLVTNSGRPWISLAYSEAPDFPARLMKAGAWLVVNGAVSSACKQET</sequence>
<keyword evidence="3" id="KW-1185">Reference proteome</keyword>